<sequence length="156" mass="18400">MDELFKRKDIDMNSFFLLSPVKTTNENNYEEKITKDKLNEDIVRPNFHTKSRLNRSLSFSSGINFMNDFSFDTKSISNFDCINNYSLNVNEKESFLNGQFDNNLNVFDNYSPKLEETDNINNSPKDDIDISKTNIIKKSDRKKRKRNQDMSYGIYM</sequence>
<proteinExistence type="predicted"/>
<feature type="region of interest" description="Disordered" evidence="1">
    <location>
        <begin position="115"/>
        <end position="156"/>
    </location>
</feature>
<organism evidence="2 3">
    <name type="scientific">Anaeromyces robustus</name>
    <dbReference type="NCBI Taxonomy" id="1754192"/>
    <lineage>
        <taxon>Eukaryota</taxon>
        <taxon>Fungi</taxon>
        <taxon>Fungi incertae sedis</taxon>
        <taxon>Chytridiomycota</taxon>
        <taxon>Chytridiomycota incertae sedis</taxon>
        <taxon>Neocallimastigomycetes</taxon>
        <taxon>Neocallimastigales</taxon>
        <taxon>Neocallimastigaceae</taxon>
        <taxon>Anaeromyces</taxon>
    </lineage>
</organism>
<reference evidence="2 3" key="2">
    <citation type="submission" date="2016-08" db="EMBL/GenBank/DDBJ databases">
        <title>Pervasive Adenine N6-methylation of Active Genes in Fungi.</title>
        <authorList>
            <consortium name="DOE Joint Genome Institute"/>
            <person name="Mondo S.J."/>
            <person name="Dannebaum R.O."/>
            <person name="Kuo R.C."/>
            <person name="Labutti K."/>
            <person name="Haridas S."/>
            <person name="Kuo A."/>
            <person name="Salamov A."/>
            <person name="Ahrendt S.R."/>
            <person name="Lipzen A."/>
            <person name="Sullivan W."/>
            <person name="Andreopoulos W.B."/>
            <person name="Clum A."/>
            <person name="Lindquist E."/>
            <person name="Daum C."/>
            <person name="Ramamoorthy G.K."/>
            <person name="Gryganskyi A."/>
            <person name="Culley D."/>
            <person name="Magnuson J.K."/>
            <person name="James T.Y."/>
            <person name="O'Malley M.A."/>
            <person name="Stajich J.E."/>
            <person name="Spatafora J.W."/>
            <person name="Visel A."/>
            <person name="Grigoriev I.V."/>
        </authorList>
    </citation>
    <scope>NUCLEOTIDE SEQUENCE [LARGE SCALE GENOMIC DNA]</scope>
    <source>
        <strain evidence="2 3">S4</strain>
    </source>
</reference>
<dbReference type="EMBL" id="MCFG01000392">
    <property type="protein sequence ID" value="ORX72594.1"/>
    <property type="molecule type" value="Genomic_DNA"/>
</dbReference>
<keyword evidence="3" id="KW-1185">Reference proteome</keyword>
<name>A0A1Y1WHJ3_9FUNG</name>
<evidence type="ECO:0000313" key="3">
    <source>
        <dbReference type="Proteomes" id="UP000193944"/>
    </source>
</evidence>
<comment type="caution">
    <text evidence="2">The sequence shown here is derived from an EMBL/GenBank/DDBJ whole genome shotgun (WGS) entry which is preliminary data.</text>
</comment>
<reference evidence="2 3" key="1">
    <citation type="submission" date="2016-08" db="EMBL/GenBank/DDBJ databases">
        <title>A Parts List for Fungal Cellulosomes Revealed by Comparative Genomics.</title>
        <authorList>
            <consortium name="DOE Joint Genome Institute"/>
            <person name="Haitjema C.H."/>
            <person name="Gilmore S.P."/>
            <person name="Henske J.K."/>
            <person name="Solomon K.V."/>
            <person name="De Groot R."/>
            <person name="Kuo A."/>
            <person name="Mondo S.J."/>
            <person name="Salamov A.A."/>
            <person name="Labutti K."/>
            <person name="Zhao Z."/>
            <person name="Chiniquy J."/>
            <person name="Barry K."/>
            <person name="Brewer H.M."/>
            <person name="Purvine S.O."/>
            <person name="Wright A.T."/>
            <person name="Boxma B."/>
            <person name="Van Alen T."/>
            <person name="Hackstein J.H."/>
            <person name="Baker S.E."/>
            <person name="Grigoriev I.V."/>
            <person name="O'Malley M.A."/>
        </authorList>
    </citation>
    <scope>NUCLEOTIDE SEQUENCE [LARGE SCALE GENOMIC DNA]</scope>
    <source>
        <strain evidence="2 3">S4</strain>
    </source>
</reference>
<dbReference type="Proteomes" id="UP000193944">
    <property type="component" value="Unassembled WGS sequence"/>
</dbReference>
<evidence type="ECO:0000256" key="1">
    <source>
        <dbReference type="SAM" id="MobiDB-lite"/>
    </source>
</evidence>
<accession>A0A1Y1WHJ3</accession>
<dbReference type="AlphaFoldDB" id="A0A1Y1WHJ3"/>
<gene>
    <name evidence="2" type="ORF">BCR32DRAFT_100816</name>
</gene>
<protein>
    <submittedName>
        <fullName evidence="2">Uncharacterized protein</fullName>
    </submittedName>
</protein>
<evidence type="ECO:0000313" key="2">
    <source>
        <dbReference type="EMBL" id="ORX72594.1"/>
    </source>
</evidence>